<name>A0A452EYF4_CAPHI</name>
<keyword evidence="7" id="KW-1185">Reference proteome</keyword>
<feature type="region of interest" description="Disordered" evidence="5">
    <location>
        <begin position="340"/>
        <end position="367"/>
    </location>
</feature>
<evidence type="ECO:0000256" key="1">
    <source>
        <dbReference type="ARBA" id="ARBA00004496"/>
    </source>
</evidence>
<feature type="region of interest" description="Disordered" evidence="5">
    <location>
        <begin position="813"/>
        <end position="836"/>
    </location>
</feature>
<reference evidence="6" key="2">
    <citation type="submission" date="2025-08" db="UniProtKB">
        <authorList>
            <consortium name="Ensembl"/>
        </authorList>
    </citation>
    <scope>IDENTIFICATION</scope>
</reference>
<dbReference type="InterPro" id="IPR051976">
    <property type="entry name" value="Synaptopodin_domain"/>
</dbReference>
<dbReference type="GO" id="GO:0003779">
    <property type="term" value="F:actin binding"/>
    <property type="evidence" value="ECO:0007669"/>
    <property type="project" value="TreeGrafter"/>
</dbReference>
<dbReference type="GO" id="GO:0015629">
    <property type="term" value="C:actin cytoskeleton"/>
    <property type="evidence" value="ECO:0007669"/>
    <property type="project" value="TreeGrafter"/>
</dbReference>
<reference evidence="6 7" key="1">
    <citation type="submission" date="2016-04" db="EMBL/GenBank/DDBJ databases">
        <title>Polished mammalian reference genomes with single-molecule sequencing and chromosome conformation capture applied to the Capra hircus genome.</title>
        <authorList>
            <person name="Bickhart D.M."/>
            <person name="Koren S."/>
            <person name="Rosen B."/>
            <person name="Hastie A."/>
            <person name="Liachko I."/>
            <person name="Sullivan S.T."/>
            <person name="Burton J."/>
            <person name="Sayre B.L."/>
            <person name="Huson H.J."/>
            <person name="Lee J."/>
            <person name="Lam E."/>
            <person name="Kelley C.M."/>
            <person name="Hutchison J.L."/>
            <person name="Zhou Y."/>
            <person name="Sun J."/>
            <person name="Crisa A."/>
            <person name="Schwartz J.C."/>
            <person name="Hammond J.A."/>
            <person name="Schroeder S.G."/>
            <person name="Liu G.E."/>
            <person name="Dunham M."/>
            <person name="Shendure J."/>
            <person name="Sonstegard T.S."/>
            <person name="Phillippy A.M."/>
            <person name="Van Tassell C.P."/>
            <person name="Smith T.P."/>
        </authorList>
    </citation>
    <scope>NUCLEOTIDE SEQUENCE [LARGE SCALE GENOMIC DNA]</scope>
</reference>
<accession>A0A452EYF4</accession>
<evidence type="ECO:0008006" key="8">
    <source>
        <dbReference type="Google" id="ProtNLM"/>
    </source>
</evidence>
<dbReference type="GO" id="GO:0005634">
    <property type="term" value="C:nucleus"/>
    <property type="evidence" value="ECO:0007669"/>
    <property type="project" value="TreeGrafter"/>
</dbReference>
<evidence type="ECO:0000256" key="5">
    <source>
        <dbReference type="SAM" id="MobiDB-lite"/>
    </source>
</evidence>
<dbReference type="OMA" id="PGPYQGV"/>
<dbReference type="GO" id="GO:0032233">
    <property type="term" value="P:positive regulation of actin filament bundle assembly"/>
    <property type="evidence" value="ECO:0007669"/>
    <property type="project" value="TreeGrafter"/>
</dbReference>
<dbReference type="EMBL" id="LWLT01000017">
    <property type="status" value="NOT_ANNOTATED_CDS"/>
    <property type="molecule type" value="Genomic_DNA"/>
</dbReference>
<evidence type="ECO:0000313" key="7">
    <source>
        <dbReference type="Proteomes" id="UP000291000"/>
    </source>
</evidence>
<dbReference type="GO" id="GO:0030018">
    <property type="term" value="C:Z disc"/>
    <property type="evidence" value="ECO:0007669"/>
    <property type="project" value="TreeGrafter"/>
</dbReference>
<feature type="region of interest" description="Disordered" evidence="5">
    <location>
        <begin position="506"/>
        <end position="558"/>
    </location>
</feature>
<sequence>MPGKSHGRRSLAGYSPWGHKRVGHNLATKQQLIVFLITECDCTIISIKRWSRAGRGGHQERDQLLATSGVSRTSLSDASATSLVDVSGSQLSSLCGGFRHCDPCLQSPEHPGVPVPHLSSPGASSHPLTTLRKSPSDPAAEAPQGPPFQESTCLDSPAEPAPAVLGPPSQGDSRVSSPSWEDGTTLQPPPAKPLLLPHGPLRPGPRLTPMVGPVPHLMAEDLTTTYTQKAKQPKLQRAESLQERSVKEAKTKCGTIASLLSAAPNLHSKGVLMFKKRRQRDKKYPLVSFGAAARTSAEEEDGLPPTSESELYEEAFSYARSLTNQSDWDSPYLDTELPGRAQAQQRAGGWEGSGVRPPGEGPTLNTPRPFLAGCGTSTSAPSIFNRSARPFTPGLQGQRSGTTPVIFWPLVPKRANESLGGLSAAPLPFLSPPQVTFPVPSFTSGVPSHVPVPASPSTPRPSSPVTATSSLYIPAPNHPVTPGGAPETPTPLAMTSTTSIFLSSPLRPAAHPEAPTPSSEQHISVPAARTGILQEARRRGTQKQMFRSGNEEMKNSPNPELLSLVQNLDEKPWVGGAESGPEEDALSLGAEVCNFMQPPGGRSYKTLPHVTAKTPPPMAPKIPPHTTPKTPPPVVPKPPSRGFLDGLVNRAAPSAEIPETPRLQGRGGELFAIPQSRADRYMVEAPLGPGLGPRPRNPSPTPSLPSSWKYSPNIRAPPPIAYNPLLSPFSPSYPIPRASGAPKRGIKALDFMRHQPYQLKTAMFCFDEVPPTPGPTSSGPPKTARVQEICGFSTPGPTATTLDEPIWRTELASAPVLRPPPPPESPRGLGTSPSSCGFQVARSRFSATRTGWQAHVWRPGAGHH</sequence>
<evidence type="ECO:0000313" key="6">
    <source>
        <dbReference type="Ensembl" id="ENSCHIP00000016973.1"/>
    </source>
</evidence>
<dbReference type="Proteomes" id="UP000291000">
    <property type="component" value="Chromosome 20"/>
</dbReference>
<proteinExistence type="inferred from homology"/>
<keyword evidence="2" id="KW-0963">Cytoplasm</keyword>
<feature type="compositionally biased region" description="Low complexity" evidence="5">
    <location>
        <begin position="193"/>
        <end position="207"/>
    </location>
</feature>
<evidence type="ECO:0000256" key="3">
    <source>
        <dbReference type="ARBA" id="ARBA00022553"/>
    </source>
</evidence>
<reference evidence="6" key="3">
    <citation type="submission" date="2025-09" db="UniProtKB">
        <authorList>
            <consortium name="Ensembl"/>
        </authorList>
    </citation>
    <scope>IDENTIFICATION</scope>
</reference>
<evidence type="ECO:0000256" key="2">
    <source>
        <dbReference type="ARBA" id="ARBA00022490"/>
    </source>
</evidence>
<dbReference type="AlphaFoldDB" id="A0A452EYF4"/>
<protein>
    <recommendedName>
        <fullName evidence="8">Synaptopodin 2-like protein</fullName>
    </recommendedName>
</protein>
<dbReference type="Ensembl" id="ENSCHIT00000024782.1">
    <property type="protein sequence ID" value="ENSCHIP00000016973.1"/>
    <property type="gene ID" value="ENSCHIG00000017029.1"/>
</dbReference>
<dbReference type="STRING" id="9925.ENSCHIP00000016973"/>
<dbReference type="PANTHER" id="PTHR24217">
    <property type="entry name" value="PUTATIVE-RELATED"/>
    <property type="match status" value="1"/>
</dbReference>
<comment type="subcellular location">
    <subcellularLocation>
        <location evidence="1">Cytoplasm</location>
    </subcellularLocation>
</comment>
<feature type="region of interest" description="Disordered" evidence="5">
    <location>
        <begin position="112"/>
        <end position="210"/>
    </location>
</feature>
<feature type="region of interest" description="Disordered" evidence="5">
    <location>
        <begin position="687"/>
        <end position="708"/>
    </location>
</feature>
<dbReference type="PANTHER" id="PTHR24217:SF10">
    <property type="entry name" value="SYNAPTOPODIN 2-LIKE PROTEIN"/>
    <property type="match status" value="1"/>
</dbReference>
<feature type="compositionally biased region" description="Polar residues" evidence="5">
    <location>
        <begin position="170"/>
        <end position="185"/>
    </location>
</feature>
<organism evidence="6 7">
    <name type="scientific">Capra hircus</name>
    <name type="common">Goat</name>
    <dbReference type="NCBI Taxonomy" id="9925"/>
    <lineage>
        <taxon>Eukaryota</taxon>
        <taxon>Metazoa</taxon>
        <taxon>Chordata</taxon>
        <taxon>Craniata</taxon>
        <taxon>Vertebrata</taxon>
        <taxon>Euteleostomi</taxon>
        <taxon>Mammalia</taxon>
        <taxon>Eutheria</taxon>
        <taxon>Laurasiatheria</taxon>
        <taxon>Artiodactyla</taxon>
        <taxon>Ruminantia</taxon>
        <taxon>Pecora</taxon>
        <taxon>Bovidae</taxon>
        <taxon>Caprinae</taxon>
        <taxon>Capra</taxon>
    </lineage>
</organism>
<dbReference type="GeneTree" id="ENSGT00950000183054"/>
<evidence type="ECO:0000256" key="4">
    <source>
        <dbReference type="ARBA" id="ARBA00038161"/>
    </source>
</evidence>
<comment type="similarity">
    <text evidence="4">Belongs to the synaptopodin family.</text>
</comment>
<feature type="compositionally biased region" description="Polar residues" evidence="5">
    <location>
        <begin position="121"/>
        <end position="133"/>
    </location>
</feature>
<keyword evidence="3" id="KW-0597">Phosphoprotein</keyword>